<organism evidence="2 3">
    <name type="scientific">Mycoplasmopsis caviae</name>
    <dbReference type="NCBI Taxonomy" id="55603"/>
    <lineage>
        <taxon>Bacteria</taxon>
        <taxon>Bacillati</taxon>
        <taxon>Mycoplasmatota</taxon>
        <taxon>Mycoplasmoidales</taxon>
        <taxon>Metamycoplasmataceae</taxon>
        <taxon>Mycoplasmopsis</taxon>
    </lineage>
</organism>
<keyword evidence="1" id="KW-0812">Transmembrane</keyword>
<dbReference type="Proteomes" id="UP001058569">
    <property type="component" value="Chromosome"/>
</dbReference>
<keyword evidence="3" id="KW-1185">Reference proteome</keyword>
<evidence type="ECO:0000256" key="1">
    <source>
        <dbReference type="SAM" id="Phobius"/>
    </source>
</evidence>
<feature type="transmembrane region" description="Helical" evidence="1">
    <location>
        <begin position="15"/>
        <end position="38"/>
    </location>
</feature>
<reference evidence="2" key="1">
    <citation type="submission" date="2022-07" db="EMBL/GenBank/DDBJ databases">
        <title>Complete genome of Mycoplasma caviae type strain G122.</title>
        <authorList>
            <person name="Spergser J."/>
        </authorList>
    </citation>
    <scope>NUCLEOTIDE SEQUENCE</scope>
    <source>
        <strain evidence="2">G122</strain>
    </source>
</reference>
<evidence type="ECO:0000313" key="3">
    <source>
        <dbReference type="Proteomes" id="UP001058569"/>
    </source>
</evidence>
<dbReference type="RefSeq" id="WP_126118520.1">
    <property type="nucleotide sequence ID" value="NZ_CP101806.1"/>
</dbReference>
<feature type="transmembrane region" description="Helical" evidence="1">
    <location>
        <begin position="44"/>
        <end position="67"/>
    </location>
</feature>
<gene>
    <name evidence="2" type="ORF">NPA07_03285</name>
</gene>
<proteinExistence type="predicted"/>
<protein>
    <submittedName>
        <fullName evidence="2">Uncharacterized protein</fullName>
    </submittedName>
</protein>
<name>A0ABY5IZ13_9BACT</name>
<sequence>MKKFKKIFNISQHPFIVCLILGLLILIVIGMMACDIYIGNKPIFRYVAIGSIICIFLFLLWLLIDVFTYKYDKDKK</sequence>
<dbReference type="PROSITE" id="PS51257">
    <property type="entry name" value="PROKAR_LIPOPROTEIN"/>
    <property type="match status" value="1"/>
</dbReference>
<keyword evidence="1" id="KW-1133">Transmembrane helix</keyword>
<evidence type="ECO:0000313" key="2">
    <source>
        <dbReference type="EMBL" id="UUD34820.1"/>
    </source>
</evidence>
<keyword evidence="1" id="KW-0472">Membrane</keyword>
<accession>A0ABY5IZ13</accession>
<dbReference type="EMBL" id="CP101806">
    <property type="protein sequence ID" value="UUD34820.1"/>
    <property type="molecule type" value="Genomic_DNA"/>
</dbReference>